<dbReference type="Proteomes" id="UP000094769">
    <property type="component" value="Unassembled WGS sequence"/>
</dbReference>
<keyword evidence="3" id="KW-1185">Reference proteome</keyword>
<protein>
    <submittedName>
        <fullName evidence="2">Uncharacterized protein</fullName>
    </submittedName>
</protein>
<dbReference type="EMBL" id="MARB01000008">
    <property type="protein sequence ID" value="ODJ88064.1"/>
    <property type="molecule type" value="Genomic_DNA"/>
</dbReference>
<evidence type="ECO:0000313" key="3">
    <source>
        <dbReference type="Proteomes" id="UP000094769"/>
    </source>
</evidence>
<proteinExistence type="predicted"/>
<keyword evidence="1" id="KW-0812">Transmembrane</keyword>
<gene>
    <name evidence="2" type="ORF">CODIS_18380</name>
</gene>
<feature type="transmembrane region" description="Helical" evidence="1">
    <location>
        <begin position="12"/>
        <end position="32"/>
    </location>
</feature>
<accession>A0A7Z0VM31</accession>
<keyword evidence="1" id="KW-0472">Membrane</keyword>
<reference evidence="2 3" key="1">
    <citation type="submission" date="2016-06" db="EMBL/GenBank/DDBJ databases">
        <title>Genome sequence of endosymbiont of Candidatus Endolucinida thiodiazotropha.</title>
        <authorList>
            <person name="Poehlein A."/>
            <person name="Koenig S."/>
            <person name="Heiden S.E."/>
            <person name="Thuermer A."/>
            <person name="Voget S."/>
            <person name="Daniel R."/>
            <person name="Markert S."/>
            <person name="Gros O."/>
            <person name="Schweder T."/>
        </authorList>
    </citation>
    <scope>NUCLEOTIDE SEQUENCE [LARGE SCALE GENOMIC DNA]</scope>
    <source>
        <strain evidence="2 3">COS</strain>
    </source>
</reference>
<name>A0A7Z0VM31_9GAMM</name>
<keyword evidence="1" id="KW-1133">Transmembrane helix</keyword>
<evidence type="ECO:0000313" key="2">
    <source>
        <dbReference type="EMBL" id="ODJ88064.1"/>
    </source>
</evidence>
<evidence type="ECO:0000256" key="1">
    <source>
        <dbReference type="SAM" id="Phobius"/>
    </source>
</evidence>
<dbReference type="AlphaFoldDB" id="A0A7Z0VM31"/>
<sequence>MRVPQFDGWYRFFFIFYVPAILTKILWILSMVDSGNENWLDIIDDLWRDQAGLVGKSTVSVEWFCAPSRSSFNSDKNASP</sequence>
<comment type="caution">
    <text evidence="2">The sequence shown here is derived from an EMBL/GenBank/DDBJ whole genome shotgun (WGS) entry which is preliminary data.</text>
</comment>
<organism evidence="2 3">
    <name type="scientific">Candidatus Thiodiazotropha endolucinida</name>
    <dbReference type="NCBI Taxonomy" id="1655433"/>
    <lineage>
        <taxon>Bacteria</taxon>
        <taxon>Pseudomonadati</taxon>
        <taxon>Pseudomonadota</taxon>
        <taxon>Gammaproteobacteria</taxon>
        <taxon>Chromatiales</taxon>
        <taxon>Sedimenticolaceae</taxon>
        <taxon>Candidatus Thiodiazotropha</taxon>
    </lineage>
</organism>